<evidence type="ECO:0000313" key="3">
    <source>
        <dbReference type="Proteomes" id="UP000765509"/>
    </source>
</evidence>
<name>A0A9Q3ETA2_9BASI</name>
<feature type="region of interest" description="Disordered" evidence="1">
    <location>
        <begin position="110"/>
        <end position="137"/>
    </location>
</feature>
<dbReference type="EMBL" id="AVOT02033924">
    <property type="protein sequence ID" value="MBW0527911.1"/>
    <property type="molecule type" value="Genomic_DNA"/>
</dbReference>
<accession>A0A9Q3ETA2</accession>
<reference evidence="2" key="1">
    <citation type="submission" date="2021-03" db="EMBL/GenBank/DDBJ databases">
        <title>Draft genome sequence of rust myrtle Austropuccinia psidii MF-1, a brazilian biotype.</title>
        <authorList>
            <person name="Quecine M.C."/>
            <person name="Pachon D.M.R."/>
            <person name="Bonatelli M.L."/>
            <person name="Correr F.H."/>
            <person name="Franceschini L.M."/>
            <person name="Leite T.F."/>
            <person name="Margarido G.R.A."/>
            <person name="Almeida C.A."/>
            <person name="Ferrarezi J.A."/>
            <person name="Labate C.A."/>
        </authorList>
    </citation>
    <scope>NUCLEOTIDE SEQUENCE</scope>
    <source>
        <strain evidence="2">MF-1</strain>
    </source>
</reference>
<gene>
    <name evidence="2" type="ORF">O181_067626</name>
</gene>
<dbReference type="AlphaFoldDB" id="A0A9Q3ETA2"/>
<sequence length="266" mass="30404">MLQEDYAIPDEVITARLPSLFEKSEKRWYYGIRQTNGKKTWSWWKQEKITKWANDSRSPNKPFSKKDKPKEAFNPNTSNSNEQRKCHKCGGIGNLANNCLKKEKINEIVETEDNNDKEEASDSEKDTEESETSERDEINIINAQIDNIYLIFEVMEVKSNLPQVRTSDTNLKNIQAAKLYRTKPEEGLGYTAGKSSISIVRVGNHEAKVNLDTGAYCNYVGKSDLKIIVPDWEEKRIQIQGVKFSTASESMNPLGIIDLKLIFPHP</sequence>
<organism evidence="2 3">
    <name type="scientific">Austropuccinia psidii MF-1</name>
    <dbReference type="NCBI Taxonomy" id="1389203"/>
    <lineage>
        <taxon>Eukaryota</taxon>
        <taxon>Fungi</taxon>
        <taxon>Dikarya</taxon>
        <taxon>Basidiomycota</taxon>
        <taxon>Pucciniomycotina</taxon>
        <taxon>Pucciniomycetes</taxon>
        <taxon>Pucciniales</taxon>
        <taxon>Sphaerophragmiaceae</taxon>
        <taxon>Austropuccinia</taxon>
    </lineage>
</organism>
<comment type="caution">
    <text evidence="2">The sequence shown here is derived from an EMBL/GenBank/DDBJ whole genome shotgun (WGS) entry which is preliminary data.</text>
</comment>
<evidence type="ECO:0000313" key="2">
    <source>
        <dbReference type="EMBL" id="MBW0527911.1"/>
    </source>
</evidence>
<proteinExistence type="predicted"/>
<protein>
    <submittedName>
        <fullName evidence="2">Uncharacterized protein</fullName>
    </submittedName>
</protein>
<dbReference type="Proteomes" id="UP000765509">
    <property type="component" value="Unassembled WGS sequence"/>
</dbReference>
<evidence type="ECO:0000256" key="1">
    <source>
        <dbReference type="SAM" id="MobiDB-lite"/>
    </source>
</evidence>
<feature type="region of interest" description="Disordered" evidence="1">
    <location>
        <begin position="54"/>
        <end position="87"/>
    </location>
</feature>
<keyword evidence="3" id="KW-1185">Reference proteome</keyword>